<evidence type="ECO:0000313" key="3">
    <source>
        <dbReference type="Proteomes" id="UP000646426"/>
    </source>
</evidence>
<reference evidence="2" key="2">
    <citation type="submission" date="2020-09" db="EMBL/GenBank/DDBJ databases">
        <authorList>
            <person name="Sun Q."/>
            <person name="Kim S."/>
        </authorList>
    </citation>
    <scope>NUCLEOTIDE SEQUENCE</scope>
    <source>
        <strain evidence="2">KCTC 23077</strain>
    </source>
</reference>
<evidence type="ECO:0000256" key="1">
    <source>
        <dbReference type="SAM" id="MobiDB-lite"/>
    </source>
</evidence>
<protein>
    <submittedName>
        <fullName evidence="2">Uncharacterized protein</fullName>
    </submittedName>
</protein>
<dbReference type="EMBL" id="BMYD01000002">
    <property type="protein sequence ID" value="GHA79330.1"/>
    <property type="molecule type" value="Genomic_DNA"/>
</dbReference>
<feature type="compositionally biased region" description="Basic and acidic residues" evidence="1">
    <location>
        <begin position="40"/>
        <end position="58"/>
    </location>
</feature>
<comment type="caution">
    <text evidence="2">The sequence shown here is derived from an EMBL/GenBank/DDBJ whole genome shotgun (WGS) entry which is preliminary data.</text>
</comment>
<proteinExistence type="predicted"/>
<sequence>MTTPRSDFTSSDGTASASRQPMNGPDDGRITENRLNNLDLEARGVSLEDHQRDRDSKGVKNGYDDSLATRKGDGEGEDRLGIARGD</sequence>
<feature type="compositionally biased region" description="Polar residues" evidence="1">
    <location>
        <begin position="1"/>
        <end position="21"/>
    </location>
</feature>
<dbReference type="AlphaFoldDB" id="A0A918T229"/>
<gene>
    <name evidence="2" type="ORF">GCM10007067_16020</name>
</gene>
<reference evidence="2" key="1">
    <citation type="journal article" date="2014" name="Int. J. Syst. Evol. Microbiol.">
        <title>Complete genome sequence of Corynebacterium casei LMG S-19264T (=DSM 44701T), isolated from a smear-ripened cheese.</title>
        <authorList>
            <consortium name="US DOE Joint Genome Institute (JGI-PGF)"/>
            <person name="Walter F."/>
            <person name="Albersmeier A."/>
            <person name="Kalinowski J."/>
            <person name="Ruckert C."/>
        </authorList>
    </citation>
    <scope>NUCLEOTIDE SEQUENCE</scope>
    <source>
        <strain evidence="2">KCTC 23077</strain>
    </source>
</reference>
<name>A0A918T229_9GAMM</name>
<evidence type="ECO:0000313" key="2">
    <source>
        <dbReference type="EMBL" id="GHA79330.1"/>
    </source>
</evidence>
<feature type="compositionally biased region" description="Basic and acidic residues" evidence="1">
    <location>
        <begin position="67"/>
        <end position="86"/>
    </location>
</feature>
<organism evidence="2 3">
    <name type="scientific">Cognatilysobacter bugurensis</name>
    <dbReference type="NCBI Taxonomy" id="543356"/>
    <lineage>
        <taxon>Bacteria</taxon>
        <taxon>Pseudomonadati</taxon>
        <taxon>Pseudomonadota</taxon>
        <taxon>Gammaproteobacteria</taxon>
        <taxon>Lysobacterales</taxon>
        <taxon>Lysobacteraceae</taxon>
        <taxon>Cognatilysobacter</taxon>
    </lineage>
</organism>
<feature type="region of interest" description="Disordered" evidence="1">
    <location>
        <begin position="1"/>
        <end position="86"/>
    </location>
</feature>
<accession>A0A918T229</accession>
<dbReference type="Proteomes" id="UP000646426">
    <property type="component" value="Unassembled WGS sequence"/>
</dbReference>
<dbReference type="RefSeq" id="WP_189455193.1">
    <property type="nucleotide sequence ID" value="NZ_BMYD01000002.1"/>
</dbReference>
<keyword evidence="3" id="KW-1185">Reference proteome</keyword>